<dbReference type="InterPro" id="IPR050390">
    <property type="entry name" value="C5-Methyltransferase"/>
</dbReference>
<proteinExistence type="predicted"/>
<dbReference type="PROSITE" id="PS51680">
    <property type="entry name" value="SAM_MT_DRM"/>
    <property type="match status" value="1"/>
</dbReference>
<gene>
    <name evidence="10" type="primary">DRM3_2</name>
    <name evidence="10" type="ORF">CASFOL_030194</name>
</gene>
<feature type="region of interest" description="Disordered" evidence="8">
    <location>
        <begin position="151"/>
        <end position="200"/>
    </location>
</feature>
<dbReference type="PANTHER" id="PTHR23068:SF11">
    <property type="entry name" value="INACTIVE DNA (CYTOSINE-5)-METHYLTRANSFERASE DRM3-RELATED"/>
    <property type="match status" value="1"/>
</dbReference>
<feature type="region of interest" description="Disordered" evidence="8">
    <location>
        <begin position="14"/>
        <end position="39"/>
    </location>
</feature>
<comment type="caution">
    <text evidence="10">The sequence shown here is derived from an EMBL/GenBank/DDBJ whole genome shotgun (WGS) entry which is preliminary data.</text>
</comment>
<dbReference type="InterPro" id="IPR030380">
    <property type="entry name" value="SAM_MeTfrase_DRM"/>
</dbReference>
<keyword evidence="2" id="KW-0489">Methyltransferase</keyword>
<dbReference type="EMBL" id="JAVIJP010000047">
    <property type="protein sequence ID" value="KAL3626645.1"/>
    <property type="molecule type" value="Genomic_DNA"/>
</dbReference>
<comment type="subcellular location">
    <subcellularLocation>
        <location evidence="1">Nucleus</location>
    </subcellularLocation>
</comment>
<accession>A0ABD3C9Z0</accession>
<reference evidence="11" key="1">
    <citation type="journal article" date="2024" name="IScience">
        <title>Strigolactones Initiate the Formation of Haustorium-like Structures in Castilleja.</title>
        <authorList>
            <person name="Buerger M."/>
            <person name="Peterson D."/>
            <person name="Chory J."/>
        </authorList>
    </citation>
    <scope>NUCLEOTIDE SEQUENCE [LARGE SCALE GENOMIC DNA]</scope>
</reference>
<evidence type="ECO:0000256" key="1">
    <source>
        <dbReference type="ARBA" id="ARBA00004123"/>
    </source>
</evidence>
<feature type="compositionally biased region" description="Basic and acidic residues" evidence="8">
    <location>
        <begin position="14"/>
        <end position="37"/>
    </location>
</feature>
<evidence type="ECO:0000313" key="11">
    <source>
        <dbReference type="Proteomes" id="UP001632038"/>
    </source>
</evidence>
<keyword evidence="4" id="KW-0949">S-adenosyl-L-methionine</keyword>
<sequence>MGFAPSVVDKAIEENVQDHQQLKTEESFDDGLSRKSTNDLTANHNVKEEPDAGNNVNDEKKASLLKMDFSLAEVDFALNRLGKDAVVGQLMDFIFVARMARNISHEHSSDEAIFGIIEKMLQLFEMGFTENEISTAFEICGSEASPQELADSIFDPKAHKNRPPKRKLKDEVAEDTSSPISRTRPEAKKRNSSSAGGRMTAWQKMVDELGGLEDDRKPIAMSMPTNPSRTLTGMVAKPPYFLYGNAMSSSHTSWVSITQFMHSIHPEFVNTETYSALSRIEGYVHNLPTGDRFIISPRGPLSIQEAIPHTKKWWPVWDNRKQLIDINTETSRISHFCERLERVSDPPPEQRRELIQQLQDKNLVWVGRNKLSPLEPEQIEVIMGYPLHHTRVAGFGAERLKSLKQAFQTDTLGYHLSVLKKLYPEGLTVMSCFDGIGGAEVALHRLGIRLKGMVSVEANEIKRKIVKRWWESSGQTGELVQVESIHKLKSSNLEELVKKFHGFDLIVGQNSYCSEDSSVMSGFDFSMFAEFVRVLQRVRSIR</sequence>
<evidence type="ECO:0000256" key="6">
    <source>
        <dbReference type="ARBA" id="ARBA00023125"/>
    </source>
</evidence>
<dbReference type="AlphaFoldDB" id="A0ABD3C9Z0"/>
<keyword evidence="11" id="KW-1185">Reference proteome</keyword>
<evidence type="ECO:0000256" key="2">
    <source>
        <dbReference type="ARBA" id="ARBA00022603"/>
    </source>
</evidence>
<keyword evidence="7" id="KW-0539">Nucleus</keyword>
<feature type="domain" description="SAM-dependent MTase DRM-type" evidence="9">
    <location>
        <begin position="227"/>
        <end position="542"/>
    </location>
</feature>
<dbReference type="GO" id="GO:0003677">
    <property type="term" value="F:DNA binding"/>
    <property type="evidence" value="ECO:0007669"/>
    <property type="project" value="UniProtKB-KW"/>
</dbReference>
<evidence type="ECO:0000256" key="8">
    <source>
        <dbReference type="SAM" id="MobiDB-lite"/>
    </source>
</evidence>
<evidence type="ECO:0000256" key="4">
    <source>
        <dbReference type="ARBA" id="ARBA00022691"/>
    </source>
</evidence>
<dbReference type="GO" id="GO:0005634">
    <property type="term" value="C:nucleus"/>
    <property type="evidence" value="ECO:0007669"/>
    <property type="project" value="UniProtKB-SubCell"/>
</dbReference>
<keyword evidence="5" id="KW-0677">Repeat</keyword>
<evidence type="ECO:0000256" key="7">
    <source>
        <dbReference type="ARBA" id="ARBA00023242"/>
    </source>
</evidence>
<dbReference type="GO" id="GO:0008168">
    <property type="term" value="F:methyltransferase activity"/>
    <property type="evidence" value="ECO:0007669"/>
    <property type="project" value="UniProtKB-KW"/>
</dbReference>
<keyword evidence="6" id="KW-0238">DNA-binding</keyword>
<keyword evidence="3" id="KW-0808">Transferase</keyword>
<evidence type="ECO:0000256" key="5">
    <source>
        <dbReference type="ARBA" id="ARBA00022737"/>
    </source>
</evidence>
<dbReference type="Proteomes" id="UP001632038">
    <property type="component" value="Unassembled WGS sequence"/>
</dbReference>
<protein>
    <submittedName>
        <fullName evidence="10">DNA (Cytosine-5-)-methyltransferase</fullName>
    </submittedName>
</protein>
<evidence type="ECO:0000259" key="9">
    <source>
        <dbReference type="PROSITE" id="PS51680"/>
    </source>
</evidence>
<dbReference type="InterPro" id="IPR029063">
    <property type="entry name" value="SAM-dependent_MTases_sf"/>
</dbReference>
<dbReference type="GO" id="GO:0032259">
    <property type="term" value="P:methylation"/>
    <property type="evidence" value="ECO:0007669"/>
    <property type="project" value="UniProtKB-KW"/>
</dbReference>
<evidence type="ECO:0000256" key="3">
    <source>
        <dbReference type="ARBA" id="ARBA00022679"/>
    </source>
</evidence>
<evidence type="ECO:0000313" key="10">
    <source>
        <dbReference type="EMBL" id="KAL3626645.1"/>
    </source>
</evidence>
<organism evidence="10 11">
    <name type="scientific">Castilleja foliolosa</name>
    <dbReference type="NCBI Taxonomy" id="1961234"/>
    <lineage>
        <taxon>Eukaryota</taxon>
        <taxon>Viridiplantae</taxon>
        <taxon>Streptophyta</taxon>
        <taxon>Embryophyta</taxon>
        <taxon>Tracheophyta</taxon>
        <taxon>Spermatophyta</taxon>
        <taxon>Magnoliopsida</taxon>
        <taxon>eudicotyledons</taxon>
        <taxon>Gunneridae</taxon>
        <taxon>Pentapetalae</taxon>
        <taxon>asterids</taxon>
        <taxon>lamiids</taxon>
        <taxon>Lamiales</taxon>
        <taxon>Orobanchaceae</taxon>
        <taxon>Pedicularideae</taxon>
        <taxon>Castillejinae</taxon>
        <taxon>Castilleja</taxon>
    </lineage>
</organism>
<name>A0ABD3C9Z0_9LAMI</name>
<dbReference type="PANTHER" id="PTHR23068">
    <property type="entry name" value="DNA CYTOSINE-5- -METHYLTRANSFERASE 3-RELATED"/>
    <property type="match status" value="1"/>
</dbReference>
<dbReference type="Gene3D" id="3.40.50.150">
    <property type="entry name" value="Vaccinia Virus protein VP39"/>
    <property type="match status" value="1"/>
</dbReference>